<dbReference type="EMBL" id="JAAIIF010000008">
    <property type="protein sequence ID" value="NMM96016.1"/>
    <property type="molecule type" value="Genomic_DNA"/>
</dbReference>
<sequence length="185" mass="20373">MSSRMSKTAKKAKQYDHVLILMRHAKAEAMGEHGDYDRPLAPKGLKQAKKVAKGLRDMKLVPETIGCSTALRAQQTCGRLLKVFGDKTQVDYHQSLYDGGMQAIFDELAHAKGKTHVMMVLGHEPTISICGRWLASEDSKADRVDLLNLGVQTAGLVILGSDKPFAQWQLHDGDLLAVMSPVDFE</sequence>
<protein>
    <submittedName>
        <fullName evidence="1">Phosphoglycerate mutase</fullName>
    </submittedName>
</protein>
<dbReference type="Proteomes" id="UP000529710">
    <property type="component" value="Unassembled WGS sequence"/>
</dbReference>
<keyword evidence="2" id="KW-1185">Reference proteome</keyword>
<dbReference type="PANTHER" id="PTHR47623:SF1">
    <property type="entry name" value="OS09G0287300 PROTEIN"/>
    <property type="match status" value="1"/>
</dbReference>
<dbReference type="AlphaFoldDB" id="A0A7Y0HUD1"/>
<comment type="caution">
    <text evidence="1">The sequence shown here is derived from an EMBL/GenBank/DDBJ whole genome shotgun (WGS) entry which is preliminary data.</text>
</comment>
<dbReference type="InterPro" id="IPR029033">
    <property type="entry name" value="His_PPase_superfam"/>
</dbReference>
<dbReference type="RefSeq" id="WP_169079423.1">
    <property type="nucleotide sequence ID" value="NZ_JAAIIF010000008.1"/>
</dbReference>
<organism evidence="1 2">
    <name type="scientific">Bifidobacterium erythrocebi</name>
    <dbReference type="NCBI Taxonomy" id="2675325"/>
    <lineage>
        <taxon>Bacteria</taxon>
        <taxon>Bacillati</taxon>
        <taxon>Actinomycetota</taxon>
        <taxon>Actinomycetes</taxon>
        <taxon>Bifidobacteriales</taxon>
        <taxon>Bifidobacteriaceae</taxon>
        <taxon>Bifidobacterium</taxon>
    </lineage>
</organism>
<evidence type="ECO:0000313" key="2">
    <source>
        <dbReference type="Proteomes" id="UP000529710"/>
    </source>
</evidence>
<dbReference type="PANTHER" id="PTHR47623">
    <property type="entry name" value="OS09G0287300 PROTEIN"/>
    <property type="match status" value="1"/>
</dbReference>
<dbReference type="Pfam" id="PF00300">
    <property type="entry name" value="His_Phos_1"/>
    <property type="match status" value="1"/>
</dbReference>
<evidence type="ECO:0000313" key="1">
    <source>
        <dbReference type="EMBL" id="NMM96016.1"/>
    </source>
</evidence>
<dbReference type="SMART" id="SM00855">
    <property type="entry name" value="PGAM"/>
    <property type="match status" value="1"/>
</dbReference>
<accession>A0A7Y0HUD1</accession>
<dbReference type="InterPro" id="IPR013078">
    <property type="entry name" value="His_Pase_superF_clade-1"/>
</dbReference>
<proteinExistence type="predicted"/>
<gene>
    <name evidence="1" type="ORF">G1C98_0752</name>
</gene>
<dbReference type="Gene3D" id="3.40.50.1240">
    <property type="entry name" value="Phosphoglycerate mutase-like"/>
    <property type="match status" value="1"/>
</dbReference>
<reference evidence="1 2" key="1">
    <citation type="submission" date="2020-02" db="EMBL/GenBank/DDBJ databases">
        <title>Characterization of phylogenetic diversity of novel bifidobacterial species isolated in Czech ZOOs.</title>
        <authorList>
            <person name="Lugli G.A."/>
            <person name="Vera N.B."/>
            <person name="Ventura M."/>
        </authorList>
    </citation>
    <scope>NUCLEOTIDE SEQUENCE [LARGE SCALE GENOMIC DNA]</scope>
    <source>
        <strain evidence="1 2">DSM 109960</strain>
    </source>
</reference>
<name>A0A7Y0HUD1_9BIFI</name>
<dbReference type="CDD" id="cd07067">
    <property type="entry name" value="HP_PGM_like"/>
    <property type="match status" value="1"/>
</dbReference>
<dbReference type="SUPFAM" id="SSF53254">
    <property type="entry name" value="Phosphoglycerate mutase-like"/>
    <property type="match status" value="1"/>
</dbReference>